<protein>
    <submittedName>
        <fullName evidence="18">S-DNA-T family DNA segregation ATPase FtsK/SpoIIIE</fullName>
    </submittedName>
</protein>
<keyword evidence="6 14" id="KW-0547">Nucleotide-binding</keyword>
<keyword evidence="10" id="KW-0238">DNA-binding</keyword>
<dbReference type="InterPro" id="IPR002543">
    <property type="entry name" value="FtsK_dom"/>
</dbReference>
<accession>A0A4R7G375</accession>
<evidence type="ECO:0000256" key="15">
    <source>
        <dbReference type="SAM" id="MobiDB-lite"/>
    </source>
</evidence>
<keyword evidence="19" id="KW-1185">Reference proteome</keyword>
<dbReference type="InterPro" id="IPR036388">
    <property type="entry name" value="WH-like_DNA-bd_sf"/>
</dbReference>
<feature type="compositionally biased region" description="Basic and acidic residues" evidence="15">
    <location>
        <begin position="342"/>
        <end position="354"/>
    </location>
</feature>
<dbReference type="Pfam" id="PF13491">
    <property type="entry name" value="FtsK_4TM"/>
    <property type="match status" value="1"/>
</dbReference>
<evidence type="ECO:0000256" key="5">
    <source>
        <dbReference type="ARBA" id="ARBA00022692"/>
    </source>
</evidence>
<feature type="region of interest" description="Disordered" evidence="15">
    <location>
        <begin position="254"/>
        <end position="434"/>
    </location>
</feature>
<feature type="domain" description="FtsK" evidence="17">
    <location>
        <begin position="582"/>
        <end position="782"/>
    </location>
</feature>
<keyword evidence="3" id="KW-1003">Cell membrane</keyword>
<feature type="region of interest" description="Disordered" evidence="15">
    <location>
        <begin position="932"/>
        <end position="1076"/>
    </location>
</feature>
<feature type="transmembrane region" description="Helical" evidence="16">
    <location>
        <begin position="120"/>
        <end position="139"/>
    </location>
</feature>
<dbReference type="Pfam" id="PF17854">
    <property type="entry name" value="FtsK_alpha"/>
    <property type="match status" value="1"/>
</dbReference>
<comment type="similarity">
    <text evidence="2">Belongs to the FtsK/SpoIIIE/SftA family.</text>
</comment>
<evidence type="ECO:0000259" key="17">
    <source>
        <dbReference type="PROSITE" id="PS50901"/>
    </source>
</evidence>
<dbReference type="Pfam" id="PF09397">
    <property type="entry name" value="FtsK_gamma"/>
    <property type="match status" value="1"/>
</dbReference>
<dbReference type="InterPro" id="IPR018541">
    <property type="entry name" value="Ftsk_gamma"/>
</dbReference>
<dbReference type="SUPFAM" id="SSF46785">
    <property type="entry name" value="Winged helix' DNA-binding domain"/>
    <property type="match status" value="1"/>
</dbReference>
<evidence type="ECO:0000256" key="2">
    <source>
        <dbReference type="ARBA" id="ARBA00006474"/>
    </source>
</evidence>
<feature type="transmembrane region" description="Helical" evidence="16">
    <location>
        <begin position="212"/>
        <end position="230"/>
    </location>
</feature>
<evidence type="ECO:0000256" key="11">
    <source>
        <dbReference type="ARBA" id="ARBA00023136"/>
    </source>
</evidence>
<feature type="compositionally biased region" description="Low complexity" evidence="15">
    <location>
        <begin position="984"/>
        <end position="1019"/>
    </location>
</feature>
<dbReference type="InterPro" id="IPR050206">
    <property type="entry name" value="FtsK/SpoIIIE/SftA"/>
</dbReference>
<gene>
    <name evidence="18" type="ORF">EV640_10532</name>
</gene>
<comment type="caution">
    <text evidence="18">The sequence shown here is derived from an EMBL/GenBank/DDBJ whole genome shotgun (WGS) entry which is preliminary data.</text>
</comment>
<dbReference type="InterPro" id="IPR036390">
    <property type="entry name" value="WH_DNA-bd_sf"/>
</dbReference>
<dbReference type="GO" id="GO:0005524">
    <property type="term" value="F:ATP binding"/>
    <property type="evidence" value="ECO:0007669"/>
    <property type="project" value="UniProtKB-UniRule"/>
</dbReference>
<name>A0A4R7G375_9MICC</name>
<feature type="compositionally biased region" description="Basic and acidic residues" evidence="15">
    <location>
        <begin position="1045"/>
        <end position="1056"/>
    </location>
</feature>
<dbReference type="InterPro" id="IPR041027">
    <property type="entry name" value="FtsK_alpha"/>
</dbReference>
<keyword evidence="8 14" id="KW-0067">ATP-binding</keyword>
<dbReference type="Gene3D" id="3.30.980.40">
    <property type="match status" value="1"/>
</dbReference>
<organism evidence="18 19">
    <name type="scientific">Nesterenkonia aurantiaca</name>
    <dbReference type="NCBI Taxonomy" id="1436010"/>
    <lineage>
        <taxon>Bacteria</taxon>
        <taxon>Bacillati</taxon>
        <taxon>Actinomycetota</taxon>
        <taxon>Actinomycetes</taxon>
        <taxon>Micrococcales</taxon>
        <taxon>Micrococcaceae</taxon>
        <taxon>Nesterenkonia</taxon>
    </lineage>
</organism>
<dbReference type="Proteomes" id="UP000294506">
    <property type="component" value="Unassembled WGS sequence"/>
</dbReference>
<feature type="compositionally biased region" description="Low complexity" evidence="15">
    <location>
        <begin position="1034"/>
        <end position="1044"/>
    </location>
</feature>
<dbReference type="GO" id="GO:0005886">
    <property type="term" value="C:plasma membrane"/>
    <property type="evidence" value="ECO:0007669"/>
    <property type="project" value="UniProtKB-SubCell"/>
</dbReference>
<feature type="compositionally biased region" description="Polar residues" evidence="15">
    <location>
        <begin position="1058"/>
        <end position="1076"/>
    </location>
</feature>
<evidence type="ECO:0000256" key="4">
    <source>
        <dbReference type="ARBA" id="ARBA00022618"/>
    </source>
</evidence>
<dbReference type="InterPro" id="IPR027417">
    <property type="entry name" value="P-loop_NTPase"/>
</dbReference>
<evidence type="ECO:0000313" key="18">
    <source>
        <dbReference type="EMBL" id="TDS85691.1"/>
    </source>
</evidence>
<feature type="transmembrane region" description="Helical" evidence="16">
    <location>
        <begin position="151"/>
        <end position="169"/>
    </location>
</feature>
<evidence type="ECO:0000313" key="19">
    <source>
        <dbReference type="Proteomes" id="UP000294506"/>
    </source>
</evidence>
<evidence type="ECO:0000256" key="13">
    <source>
        <dbReference type="ARBA" id="ARBA00024986"/>
    </source>
</evidence>
<feature type="compositionally biased region" description="Low complexity" evidence="15">
    <location>
        <begin position="1"/>
        <end position="30"/>
    </location>
</feature>
<feature type="region of interest" description="Disordered" evidence="15">
    <location>
        <begin position="1"/>
        <end position="40"/>
    </location>
</feature>
<dbReference type="Pfam" id="PF01580">
    <property type="entry name" value="FtsK_SpoIIIE"/>
    <property type="match status" value="1"/>
</dbReference>
<dbReference type="GO" id="GO:0007059">
    <property type="term" value="P:chromosome segregation"/>
    <property type="evidence" value="ECO:0007669"/>
    <property type="project" value="UniProtKB-KW"/>
</dbReference>
<evidence type="ECO:0000256" key="10">
    <source>
        <dbReference type="ARBA" id="ARBA00023125"/>
    </source>
</evidence>
<reference evidence="18 19" key="1">
    <citation type="submission" date="2019-03" db="EMBL/GenBank/DDBJ databases">
        <title>Genomic Encyclopedia of Type Strains, Phase III (KMG-III): the genomes of soil and plant-associated and newly described type strains.</title>
        <authorList>
            <person name="Whitman W."/>
        </authorList>
    </citation>
    <scope>NUCLEOTIDE SEQUENCE [LARGE SCALE GENOMIC DNA]</scope>
    <source>
        <strain evidence="18 19">DSM 27373</strain>
    </source>
</reference>
<dbReference type="CDD" id="cd01127">
    <property type="entry name" value="TrwB_TraG_TraD_VirD4"/>
    <property type="match status" value="1"/>
</dbReference>
<keyword evidence="4" id="KW-0132">Cell division</keyword>
<comment type="subcellular location">
    <subcellularLocation>
        <location evidence="1">Cell membrane</location>
        <topology evidence="1">Multi-pass membrane protein</topology>
    </subcellularLocation>
</comment>
<dbReference type="GO" id="GO:0051301">
    <property type="term" value="P:cell division"/>
    <property type="evidence" value="ECO:0007669"/>
    <property type="project" value="UniProtKB-KW"/>
</dbReference>
<keyword evidence="11 16" id="KW-0472">Membrane</keyword>
<dbReference type="SUPFAM" id="SSF52540">
    <property type="entry name" value="P-loop containing nucleoside triphosphate hydrolases"/>
    <property type="match status" value="1"/>
</dbReference>
<sequence length="1118" mass="117372">MATRTSPARAASTKGSKTSKSASGRATTSKNSSNPPAEAPRGNLLASAARGFWLALATPVASAVRGIGRQVKVHPDDRRDGAGLVFFLLALLTAVVDWWGARALDHWALNLVHTSTAGTFGWASVILPLILFIAAVRYFRAPQDHSSNARIAAGSAIILVASAGVVHLANGLPSINEAFTVGEDGSFTALLNSGGVIGYLVSVPLASLVTVYPVWALLILALLSGLLVLTDTPLRRVPDRVAVAKSFLVGERREPLEDPNLPSGGAAQQPAPAQKTGSKAGSRSAAVSSPAAPSNSEDDAAARPRRAARHAEDGSAEGHTKKSLLSKIMGSKQDTEDSDTESFGHEDPEARRATEGAYEDPVLEESETSSSPAVPAGVRRPTAQERAIQRAREKAAPAAAAAAAPAVPPSSVPSSAALKRNPDPEAPAPAAAMPVRSEQLTLGGDVTYTLPEQGLLPSGPPAKEHTAANDEIVHALNQTFQQFKVEAQVTGFSRGPTVTRYEVELVPGTKVEKVTGLEKNISLAVASNEVRILSPIPGKSAIGIEIPNKDKEVVALGDVLRSNAARKTEHPMVMGVGKDVEGGFVVANLAKMPHLLVAGATGAGKSAFVNSMVTSILMRATPDEVRLVMVDPKRVELTAYEGVPHLVTPIITDAKKAAEALQWVVKEMDNRYDDLAHFGYKHVDDFNKAVRNGAIQLPPDSKRDLRPYPYLLVIVDELADLMMVAPRDVEDSIVRITQLARAAGIHLVLATQRPSVNVVTGLIKANIPSRMAFATSSSTDSRVVLDSVGAEKLLGQGDALFLPAGRPNPMRVQGAWVNDSEVHAVVEHVKSQLKAQYREDVVPEKVAKKIDEDIGDDLDVLLQATELVVTTQFGSTSMLQRKLRVGFAKAGRLMDLMESRGVVSASEGSKARDVLVAPEELPGLLAMMRGEEPRAAAPSEDAPEAYDNTGIEYEPGQSVQTAPSGIIGGAAQGAPTAPSPAPAAGPGSAAPGYTAVSSGSAVSGPSAPSGYSPVSPVSALSADSAPDPVDHPATQPTQVQQVQPREVEDYTSRRGAEPTQTAPTQAVGQRQVSRASLSSADLIARDLAERTAALPEARDYHDGHDSTSGEDMWELTGR</sequence>
<feature type="compositionally biased region" description="Acidic residues" evidence="15">
    <location>
        <begin position="357"/>
        <end position="367"/>
    </location>
</feature>
<proteinExistence type="inferred from homology"/>
<keyword evidence="9 16" id="KW-1133">Transmembrane helix</keyword>
<evidence type="ECO:0000256" key="3">
    <source>
        <dbReference type="ARBA" id="ARBA00022475"/>
    </source>
</evidence>
<dbReference type="Gene3D" id="1.10.10.10">
    <property type="entry name" value="Winged helix-like DNA-binding domain superfamily/Winged helix DNA-binding domain"/>
    <property type="match status" value="1"/>
</dbReference>
<feature type="transmembrane region" description="Helical" evidence="16">
    <location>
        <begin position="80"/>
        <end position="100"/>
    </location>
</feature>
<feature type="compositionally biased region" description="Basic and acidic residues" evidence="15">
    <location>
        <begin position="309"/>
        <end position="320"/>
    </location>
</feature>
<dbReference type="RefSeq" id="WP_133726166.1">
    <property type="nucleotide sequence ID" value="NZ_SOAN01000005.1"/>
</dbReference>
<evidence type="ECO:0000256" key="12">
    <source>
        <dbReference type="ARBA" id="ARBA00023306"/>
    </source>
</evidence>
<evidence type="ECO:0000256" key="1">
    <source>
        <dbReference type="ARBA" id="ARBA00004651"/>
    </source>
</evidence>
<dbReference type="GO" id="GO:0003677">
    <property type="term" value="F:DNA binding"/>
    <property type="evidence" value="ECO:0007669"/>
    <property type="project" value="UniProtKB-KW"/>
</dbReference>
<evidence type="ECO:0000256" key="8">
    <source>
        <dbReference type="ARBA" id="ARBA00022840"/>
    </source>
</evidence>
<evidence type="ECO:0000256" key="9">
    <source>
        <dbReference type="ARBA" id="ARBA00022989"/>
    </source>
</evidence>
<feature type="compositionally biased region" description="Basic and acidic residues" evidence="15">
    <location>
        <begin position="1096"/>
        <end position="1107"/>
    </location>
</feature>
<evidence type="ECO:0000256" key="14">
    <source>
        <dbReference type="PROSITE-ProRule" id="PRU00289"/>
    </source>
</evidence>
<dbReference type="EMBL" id="SOAN01000005">
    <property type="protein sequence ID" value="TDS85691.1"/>
    <property type="molecule type" value="Genomic_DNA"/>
</dbReference>
<keyword evidence="5 16" id="KW-0812">Transmembrane</keyword>
<feature type="binding site" evidence="14">
    <location>
        <begin position="599"/>
        <end position="606"/>
    </location>
    <ligand>
        <name>ATP</name>
        <dbReference type="ChEBI" id="CHEBI:30616"/>
    </ligand>
</feature>
<feature type="region of interest" description="Disordered" evidence="15">
    <location>
        <begin position="1094"/>
        <end position="1118"/>
    </location>
</feature>
<dbReference type="PROSITE" id="PS50901">
    <property type="entry name" value="FTSK"/>
    <property type="match status" value="1"/>
</dbReference>
<keyword evidence="12" id="KW-0131">Cell cycle</keyword>
<evidence type="ECO:0000256" key="7">
    <source>
        <dbReference type="ARBA" id="ARBA00022829"/>
    </source>
</evidence>
<feature type="compositionally biased region" description="Low complexity" evidence="15">
    <location>
        <begin position="266"/>
        <end position="295"/>
    </location>
</feature>
<dbReference type="PANTHER" id="PTHR22683">
    <property type="entry name" value="SPORULATION PROTEIN RELATED"/>
    <property type="match status" value="1"/>
</dbReference>
<comment type="function">
    <text evidence="13">Essential cell division protein that coordinates cell division and chromosome segregation. The N-terminus is involved in assembly of the cell-division machinery. The C-terminus functions as a DNA motor that moves dsDNA in an ATP-dependent manner towards the dif recombination site, which is located within the replication terminus region. Required for activation of the Xer recombinase, allowing activation of chromosome unlinking by recombination.</text>
</comment>
<dbReference type="AlphaFoldDB" id="A0A4R7G375"/>
<keyword evidence="7" id="KW-0159">Chromosome partition</keyword>
<dbReference type="InterPro" id="IPR025199">
    <property type="entry name" value="FtsK_4TM"/>
</dbReference>
<dbReference type="PANTHER" id="PTHR22683:SF41">
    <property type="entry name" value="DNA TRANSLOCASE FTSK"/>
    <property type="match status" value="1"/>
</dbReference>
<dbReference type="SMART" id="SM00843">
    <property type="entry name" value="Ftsk_gamma"/>
    <property type="match status" value="1"/>
</dbReference>
<evidence type="ECO:0000256" key="16">
    <source>
        <dbReference type="SAM" id="Phobius"/>
    </source>
</evidence>
<evidence type="ECO:0000256" key="6">
    <source>
        <dbReference type="ARBA" id="ARBA00022741"/>
    </source>
</evidence>
<dbReference type="Gene3D" id="3.40.50.300">
    <property type="entry name" value="P-loop containing nucleotide triphosphate hydrolases"/>
    <property type="match status" value="1"/>
</dbReference>
<feature type="compositionally biased region" description="Low complexity" evidence="15">
    <location>
        <begin position="396"/>
        <end position="405"/>
    </location>
</feature>